<keyword evidence="1" id="KW-1133">Transmembrane helix</keyword>
<dbReference type="Proteomes" id="UP001219518">
    <property type="component" value="Unassembled WGS sequence"/>
</dbReference>
<keyword evidence="2" id="KW-0687">Ribonucleoprotein</keyword>
<dbReference type="AlphaFoldDB" id="A0AAE1GWZ9"/>
<feature type="transmembrane region" description="Helical" evidence="1">
    <location>
        <begin position="14"/>
        <end position="37"/>
    </location>
</feature>
<reference evidence="2" key="1">
    <citation type="submission" date="2021-07" db="EMBL/GenBank/DDBJ databases">
        <authorList>
            <person name="Catto M.A."/>
            <person name="Jacobson A."/>
            <person name="Kennedy G."/>
            <person name="Labadie P."/>
            <person name="Hunt B.G."/>
            <person name="Srinivasan R."/>
        </authorList>
    </citation>
    <scope>NUCLEOTIDE SEQUENCE</scope>
    <source>
        <strain evidence="2">PL_HMW_Pooled</strain>
        <tissue evidence="2">Head</tissue>
    </source>
</reference>
<sequence>MENRNLEATYGEGLLYLLSYIPLCVAWSTVSMTSLAFQNISTVDPLDCSGTIVAAVPWAPEKEVYIYNLVLKGKTGTPPVTVAELISNSRNTTTIHMWLSKTCYRFLEVTSSNVWPLKIMVTDMSWAMRNAVIRALCGMATVTDYLEACLKAKKKGKVSFVLLVWCYCHLVYAIAQKVKKWLPLKSKKYSPARCFVRMVVAHMSRTTTTEAAKEIFKNFSRVVLRKKSCPKVIEALQWLNVRPMMETFAFHFELAVMHYNVLKSCWLFEMFLNGIEKYKKFTTVPLHLDTFWTEDEAEEILKPKDDDPDLSPDDTYKKKNASYQSSPFYEVFKMTADQVREEIKFDVTGDETLKDNPYHIPTIIDYLLKYYLPFYPLWSKYMQCLLINTENPLTNAHAELGCKEVKEELLKKKKHLKAPRYFKRYVIDTEKRVLEYKYPANCHRIKRRKLEEDSCKKVKDNMER</sequence>
<evidence type="ECO:0000313" key="2">
    <source>
        <dbReference type="EMBL" id="KAK3910674.1"/>
    </source>
</evidence>
<comment type="caution">
    <text evidence="2">The sequence shown here is derived from an EMBL/GenBank/DDBJ whole genome shotgun (WGS) entry which is preliminary data.</text>
</comment>
<dbReference type="GO" id="GO:0005840">
    <property type="term" value="C:ribosome"/>
    <property type="evidence" value="ECO:0007669"/>
    <property type="project" value="UniProtKB-KW"/>
</dbReference>
<name>A0AAE1GWZ9_9NEOP</name>
<keyword evidence="1" id="KW-0812">Transmembrane</keyword>
<gene>
    <name evidence="2" type="ORF">KUF71_020488</name>
</gene>
<evidence type="ECO:0000256" key="1">
    <source>
        <dbReference type="SAM" id="Phobius"/>
    </source>
</evidence>
<proteinExistence type="predicted"/>
<keyword evidence="1" id="KW-0472">Membrane</keyword>
<feature type="transmembrane region" description="Helical" evidence="1">
    <location>
        <begin position="158"/>
        <end position="175"/>
    </location>
</feature>
<accession>A0AAE1GWZ9</accession>
<dbReference type="EMBL" id="JAHWGI010000183">
    <property type="protein sequence ID" value="KAK3910674.1"/>
    <property type="molecule type" value="Genomic_DNA"/>
</dbReference>
<organism evidence="2 3">
    <name type="scientific">Frankliniella fusca</name>
    <dbReference type="NCBI Taxonomy" id="407009"/>
    <lineage>
        <taxon>Eukaryota</taxon>
        <taxon>Metazoa</taxon>
        <taxon>Ecdysozoa</taxon>
        <taxon>Arthropoda</taxon>
        <taxon>Hexapoda</taxon>
        <taxon>Insecta</taxon>
        <taxon>Pterygota</taxon>
        <taxon>Neoptera</taxon>
        <taxon>Paraneoptera</taxon>
        <taxon>Thysanoptera</taxon>
        <taxon>Terebrantia</taxon>
        <taxon>Thripoidea</taxon>
        <taxon>Thripidae</taxon>
        <taxon>Frankliniella</taxon>
    </lineage>
</organism>
<keyword evidence="3" id="KW-1185">Reference proteome</keyword>
<reference evidence="2" key="2">
    <citation type="journal article" date="2023" name="BMC Genomics">
        <title>Pest status, molecular evolution, and epigenetic factors derived from the genome assembly of Frankliniella fusca, a thysanopteran phytovirus vector.</title>
        <authorList>
            <person name="Catto M.A."/>
            <person name="Labadie P.E."/>
            <person name="Jacobson A.L."/>
            <person name="Kennedy G.G."/>
            <person name="Srinivasan R."/>
            <person name="Hunt B.G."/>
        </authorList>
    </citation>
    <scope>NUCLEOTIDE SEQUENCE</scope>
    <source>
        <strain evidence="2">PL_HMW_Pooled</strain>
    </source>
</reference>
<evidence type="ECO:0000313" key="3">
    <source>
        <dbReference type="Proteomes" id="UP001219518"/>
    </source>
</evidence>
<keyword evidence="2" id="KW-0689">Ribosomal protein</keyword>
<protein>
    <submittedName>
        <fullName evidence="2">40S ribosomal protein SA</fullName>
    </submittedName>
</protein>